<dbReference type="RefSeq" id="WP_407844117.1">
    <property type="nucleotide sequence ID" value="NZ_BAAFSG010000001.1"/>
</dbReference>
<name>A0ABQ0E5M3_9BACT</name>
<evidence type="ECO:0000313" key="3">
    <source>
        <dbReference type="EMBL" id="GAB1253042.1"/>
    </source>
</evidence>
<keyword evidence="4" id="KW-1185">Reference proteome</keyword>
<evidence type="ECO:0000256" key="2">
    <source>
        <dbReference type="SAM" id="MobiDB-lite"/>
    </source>
</evidence>
<organism evidence="3 4">
    <name type="scientific">Desulfovibrio falkowii</name>
    <dbReference type="NCBI Taxonomy" id="3136602"/>
    <lineage>
        <taxon>Bacteria</taxon>
        <taxon>Pseudomonadati</taxon>
        <taxon>Thermodesulfobacteriota</taxon>
        <taxon>Desulfovibrionia</taxon>
        <taxon>Desulfovibrionales</taxon>
        <taxon>Desulfovibrionaceae</taxon>
        <taxon>Desulfovibrio</taxon>
    </lineage>
</organism>
<proteinExistence type="predicted"/>
<keyword evidence="1" id="KW-0175">Coiled coil</keyword>
<feature type="coiled-coil region" evidence="1">
    <location>
        <begin position="60"/>
        <end position="101"/>
    </location>
</feature>
<evidence type="ECO:0000313" key="4">
    <source>
        <dbReference type="Proteomes" id="UP001628192"/>
    </source>
</evidence>
<evidence type="ECO:0008006" key="5">
    <source>
        <dbReference type="Google" id="ProtNLM"/>
    </source>
</evidence>
<gene>
    <name evidence="3" type="ORF">Defa_05290</name>
</gene>
<accession>A0ABQ0E5M3</accession>
<reference evidence="3 4" key="1">
    <citation type="journal article" date="2025" name="Int. J. Syst. Evol. Microbiol.">
        <title>Desulfovibrio falkowii sp. nov., Porphyromonas miyakawae sp. nov., Mediterraneibacter flintii sp. nov. and Owariibacterium komagatae gen. nov., sp. nov., isolated from human faeces.</title>
        <authorList>
            <person name="Hamaguchi T."/>
            <person name="Ohara M."/>
            <person name="Hisatomi A."/>
            <person name="Sekiguchi K."/>
            <person name="Takeda J.I."/>
            <person name="Ueyama J."/>
            <person name="Ito M."/>
            <person name="Nishiwaki H."/>
            <person name="Ogi T."/>
            <person name="Hirayama M."/>
            <person name="Ohkuma M."/>
            <person name="Sakamoto M."/>
            <person name="Ohno K."/>
        </authorList>
    </citation>
    <scope>NUCLEOTIDE SEQUENCE [LARGE SCALE GENOMIC DNA]</scope>
    <source>
        <strain evidence="3 4">13CB8C</strain>
    </source>
</reference>
<protein>
    <recommendedName>
        <fullName evidence="5">P-type conjugative transfer protein TrbJ</fullName>
    </recommendedName>
</protein>
<sequence>MKGNPQNKNLDFGGHFALGGLGFLVGLLFILMASPSLAGSVYCTNCSTKWTQTMDRATNLQQLARLSDQLVQEISQTEQQIRMVQQNIERYQNMVQNTQNLGPEVLTQLSGEYRRLGNLYSEIETRRGDLEAMRRAYKDMYPSYGDLSDEQGGKYQQRWQTWSAEVDRANKATLEQSGRQLKDLQEADSYDSNIQQLLNSPQGRMEAIQAGNQLTAIQLQEARELRALMATSLQEQAAVNAKREKVEQAREEQYQRLFKPRQTPVNPRSAMGFDPYK</sequence>
<comment type="caution">
    <text evidence="3">The sequence shown here is derived from an EMBL/GenBank/DDBJ whole genome shotgun (WGS) entry which is preliminary data.</text>
</comment>
<feature type="region of interest" description="Disordered" evidence="2">
    <location>
        <begin position="250"/>
        <end position="277"/>
    </location>
</feature>
<evidence type="ECO:0000256" key="1">
    <source>
        <dbReference type="SAM" id="Coils"/>
    </source>
</evidence>
<dbReference type="InterPro" id="IPR014147">
    <property type="entry name" value="T4SS_TrbJ"/>
</dbReference>
<dbReference type="Proteomes" id="UP001628192">
    <property type="component" value="Unassembled WGS sequence"/>
</dbReference>
<dbReference type="NCBIfam" id="TIGR02780">
    <property type="entry name" value="TrbJ_Ti"/>
    <property type="match status" value="1"/>
</dbReference>
<dbReference type="EMBL" id="BAAFSG010000001">
    <property type="protein sequence ID" value="GAB1253042.1"/>
    <property type="molecule type" value="Genomic_DNA"/>
</dbReference>